<name>A0A0G4IM65_PLABS</name>
<keyword evidence="3" id="KW-1185">Reference proteome</keyword>
<gene>
    <name evidence="2" type="ORF">PBRA_009719</name>
</gene>
<evidence type="ECO:0000256" key="1">
    <source>
        <dbReference type="SAM" id="MobiDB-lite"/>
    </source>
</evidence>
<dbReference type="EMBL" id="CDSF01000049">
    <property type="protein sequence ID" value="CEO96190.1"/>
    <property type="molecule type" value="Genomic_DNA"/>
</dbReference>
<dbReference type="AlphaFoldDB" id="A0A0G4IM65"/>
<feature type="compositionally biased region" description="Polar residues" evidence="1">
    <location>
        <begin position="103"/>
        <end position="123"/>
    </location>
</feature>
<dbReference type="Proteomes" id="UP000039324">
    <property type="component" value="Unassembled WGS sequence"/>
</dbReference>
<evidence type="ECO:0000313" key="3">
    <source>
        <dbReference type="Proteomes" id="UP000039324"/>
    </source>
</evidence>
<proteinExistence type="predicted"/>
<sequence>MGDAFAKKSAYSITKTPQSVPLLCIGNRPPARRQVHSTSHGWPVRSRYKSSMYWMTLRPNSVRGGVCLSESYHSTRWSFGWTTIRNQWLASQIGKNMRRTCHPASSSHTTASRAQSRSGSVQASLRDAFRHA</sequence>
<reference evidence="2 3" key="1">
    <citation type="submission" date="2015-02" db="EMBL/GenBank/DDBJ databases">
        <authorList>
            <person name="Chooi Y.-H."/>
        </authorList>
    </citation>
    <scope>NUCLEOTIDE SEQUENCE [LARGE SCALE GENOMIC DNA]</scope>
    <source>
        <strain evidence="2">E3</strain>
    </source>
</reference>
<feature type="region of interest" description="Disordered" evidence="1">
    <location>
        <begin position="99"/>
        <end position="124"/>
    </location>
</feature>
<evidence type="ECO:0000313" key="2">
    <source>
        <dbReference type="EMBL" id="CEO96190.1"/>
    </source>
</evidence>
<accession>A0A0G4IM65</accession>
<protein>
    <submittedName>
        <fullName evidence="2">Uncharacterized protein</fullName>
    </submittedName>
</protein>
<organism evidence="2 3">
    <name type="scientific">Plasmodiophora brassicae</name>
    <name type="common">Clubroot disease agent</name>
    <dbReference type="NCBI Taxonomy" id="37360"/>
    <lineage>
        <taxon>Eukaryota</taxon>
        <taxon>Sar</taxon>
        <taxon>Rhizaria</taxon>
        <taxon>Endomyxa</taxon>
        <taxon>Phytomyxea</taxon>
        <taxon>Plasmodiophorida</taxon>
        <taxon>Plasmodiophoridae</taxon>
        <taxon>Plasmodiophora</taxon>
    </lineage>
</organism>